<keyword evidence="7" id="KW-0010">Activator</keyword>
<comment type="caution">
    <text evidence="13">The sequence shown here is derived from an EMBL/GenBank/DDBJ whole genome shotgun (WGS) entry which is preliminary data.</text>
</comment>
<dbReference type="PROSITE" id="PS50110">
    <property type="entry name" value="RESPONSE_REGULATORY"/>
    <property type="match status" value="1"/>
</dbReference>
<evidence type="ECO:0000259" key="11">
    <source>
        <dbReference type="PROSITE" id="PS50110"/>
    </source>
</evidence>
<feature type="domain" description="OmpR/PhoB-type" evidence="12">
    <location>
        <begin position="127"/>
        <end position="223"/>
    </location>
</feature>
<reference evidence="13" key="1">
    <citation type="submission" date="2022-07" db="EMBL/GenBank/DDBJ databases">
        <authorList>
            <person name="Li W.-J."/>
            <person name="Deng Q.-Q."/>
        </authorList>
    </citation>
    <scope>NUCLEOTIDE SEQUENCE</scope>
    <source>
        <strain evidence="13">SYSU M60031</strain>
    </source>
</reference>
<evidence type="ECO:0000256" key="10">
    <source>
        <dbReference type="PROSITE-ProRule" id="PRU01091"/>
    </source>
</evidence>
<dbReference type="Gene3D" id="1.10.10.10">
    <property type="entry name" value="Winged helix-like DNA-binding domain superfamily/Winged helix DNA-binding domain"/>
    <property type="match status" value="1"/>
</dbReference>
<dbReference type="PANTHER" id="PTHR48111">
    <property type="entry name" value="REGULATOR OF RPOS"/>
    <property type="match status" value="1"/>
</dbReference>
<gene>
    <name evidence="13" type="ORF">NK662_07990</name>
</gene>
<dbReference type="InterPro" id="IPR001789">
    <property type="entry name" value="Sig_transdc_resp-reg_receiver"/>
</dbReference>
<dbReference type="RefSeq" id="WP_254758393.1">
    <property type="nucleotide sequence ID" value="NZ_JANCLT010000003.1"/>
</dbReference>
<dbReference type="InterPro" id="IPR011006">
    <property type="entry name" value="CheY-like_superfamily"/>
</dbReference>
<dbReference type="EMBL" id="JANCLT010000003">
    <property type="protein sequence ID" value="MCP8968483.1"/>
    <property type="molecule type" value="Genomic_DNA"/>
</dbReference>
<evidence type="ECO:0000313" key="13">
    <source>
        <dbReference type="EMBL" id="MCP8968483.1"/>
    </source>
</evidence>
<keyword evidence="5" id="KW-0805">Transcription regulation</keyword>
<dbReference type="GO" id="GO:0032993">
    <property type="term" value="C:protein-DNA complex"/>
    <property type="evidence" value="ECO:0007669"/>
    <property type="project" value="TreeGrafter"/>
</dbReference>
<keyword evidence="8" id="KW-0804">Transcription</keyword>
<dbReference type="GO" id="GO:0006355">
    <property type="term" value="P:regulation of DNA-templated transcription"/>
    <property type="evidence" value="ECO:0007669"/>
    <property type="project" value="InterPro"/>
</dbReference>
<dbReference type="FunFam" id="3.40.50.2300:FF:000001">
    <property type="entry name" value="DNA-binding response regulator PhoB"/>
    <property type="match status" value="1"/>
</dbReference>
<dbReference type="GO" id="GO:0000976">
    <property type="term" value="F:transcription cis-regulatory region binding"/>
    <property type="evidence" value="ECO:0007669"/>
    <property type="project" value="TreeGrafter"/>
</dbReference>
<dbReference type="GO" id="GO:0000156">
    <property type="term" value="F:phosphorelay response regulator activity"/>
    <property type="evidence" value="ECO:0007669"/>
    <property type="project" value="TreeGrafter"/>
</dbReference>
<keyword evidence="2" id="KW-0963">Cytoplasm</keyword>
<feature type="modified residue" description="4-aspartylphosphate" evidence="9">
    <location>
        <position position="54"/>
    </location>
</feature>
<evidence type="ECO:0000313" key="14">
    <source>
        <dbReference type="Proteomes" id="UP001156102"/>
    </source>
</evidence>
<evidence type="ECO:0000256" key="4">
    <source>
        <dbReference type="ARBA" id="ARBA00023012"/>
    </source>
</evidence>
<dbReference type="AlphaFoldDB" id="A0AA41X8Y3"/>
<dbReference type="Proteomes" id="UP001156102">
    <property type="component" value="Unassembled WGS sequence"/>
</dbReference>
<keyword evidence="4" id="KW-0902">Two-component regulatory system</keyword>
<dbReference type="SMART" id="SM00862">
    <property type="entry name" value="Trans_reg_C"/>
    <property type="match status" value="1"/>
</dbReference>
<dbReference type="InterPro" id="IPR001867">
    <property type="entry name" value="OmpR/PhoB-type_DNA-bd"/>
</dbReference>
<dbReference type="SUPFAM" id="SSF52172">
    <property type="entry name" value="CheY-like"/>
    <property type="match status" value="1"/>
</dbReference>
<keyword evidence="3 9" id="KW-0597">Phosphoprotein</keyword>
<evidence type="ECO:0000256" key="1">
    <source>
        <dbReference type="ARBA" id="ARBA00004496"/>
    </source>
</evidence>
<dbReference type="FunFam" id="1.10.10.10:FF:000018">
    <property type="entry name" value="DNA-binding response regulator ResD"/>
    <property type="match status" value="1"/>
</dbReference>
<feature type="domain" description="Response regulatory" evidence="11">
    <location>
        <begin position="5"/>
        <end position="118"/>
    </location>
</feature>
<evidence type="ECO:0000256" key="8">
    <source>
        <dbReference type="ARBA" id="ARBA00023163"/>
    </source>
</evidence>
<dbReference type="CDD" id="cd00383">
    <property type="entry name" value="trans_reg_C"/>
    <property type="match status" value="1"/>
</dbReference>
<evidence type="ECO:0000256" key="2">
    <source>
        <dbReference type="ARBA" id="ARBA00022490"/>
    </source>
</evidence>
<comment type="subcellular location">
    <subcellularLocation>
        <location evidence="1">Cytoplasm</location>
    </subcellularLocation>
</comment>
<accession>A0AA41X8Y3</accession>
<evidence type="ECO:0000256" key="3">
    <source>
        <dbReference type="ARBA" id="ARBA00022553"/>
    </source>
</evidence>
<dbReference type="InterPro" id="IPR036388">
    <property type="entry name" value="WH-like_DNA-bd_sf"/>
</dbReference>
<dbReference type="GO" id="GO:0005829">
    <property type="term" value="C:cytosol"/>
    <property type="evidence" value="ECO:0007669"/>
    <property type="project" value="TreeGrafter"/>
</dbReference>
<evidence type="ECO:0000256" key="6">
    <source>
        <dbReference type="ARBA" id="ARBA00023125"/>
    </source>
</evidence>
<name>A0AA41X8Y3_9BACI</name>
<keyword evidence="6 10" id="KW-0238">DNA-binding</keyword>
<protein>
    <submittedName>
        <fullName evidence="13">Response regulator transcription factor</fullName>
    </submittedName>
</protein>
<dbReference type="Gene3D" id="3.40.50.2300">
    <property type="match status" value="1"/>
</dbReference>
<evidence type="ECO:0000256" key="5">
    <source>
        <dbReference type="ARBA" id="ARBA00023015"/>
    </source>
</evidence>
<dbReference type="Gene3D" id="6.10.250.690">
    <property type="match status" value="1"/>
</dbReference>
<keyword evidence="14" id="KW-1185">Reference proteome</keyword>
<dbReference type="SMART" id="SM00448">
    <property type="entry name" value="REC"/>
    <property type="match status" value="1"/>
</dbReference>
<proteinExistence type="predicted"/>
<dbReference type="PROSITE" id="PS51755">
    <property type="entry name" value="OMPR_PHOB"/>
    <property type="match status" value="1"/>
</dbReference>
<dbReference type="Pfam" id="PF00486">
    <property type="entry name" value="Trans_reg_C"/>
    <property type="match status" value="1"/>
</dbReference>
<organism evidence="13 14">
    <name type="scientific">Ectobacillus ponti</name>
    <dbReference type="NCBI Taxonomy" id="2961894"/>
    <lineage>
        <taxon>Bacteria</taxon>
        <taxon>Bacillati</taxon>
        <taxon>Bacillota</taxon>
        <taxon>Bacilli</taxon>
        <taxon>Bacillales</taxon>
        <taxon>Bacillaceae</taxon>
        <taxon>Ectobacillus</taxon>
    </lineage>
</organism>
<dbReference type="Pfam" id="PF00072">
    <property type="entry name" value="Response_reg"/>
    <property type="match status" value="1"/>
</dbReference>
<dbReference type="PANTHER" id="PTHR48111:SF44">
    <property type="entry name" value="TRANSCRIPTIONAL REGULATORY PROTEIN RESD"/>
    <property type="match status" value="1"/>
</dbReference>
<feature type="DNA-binding region" description="OmpR/PhoB-type" evidence="10">
    <location>
        <begin position="127"/>
        <end position="223"/>
    </location>
</feature>
<sequence length="225" mass="25504">MKAHRVLVVDDEDDMRQLVGMYLENAGYYWREAHNGREALRIMGRDSFDLLILDVMMPELDGISLCKEIRKTSDVPIIFLTAKGEEWNRVSGLKSGGDDYIVKPFSPGELMARTEAVLRRYTRQEQDARVQFGPIEIYEAGRTAAAGGKPVALTVKEFDLLLYLCNHEGQACSREQLLEQVWGYDYAGSTRTVDTHVKTIRLKLGEYGDLIQTVWGVGYKFEVSA</sequence>
<evidence type="ECO:0000256" key="7">
    <source>
        <dbReference type="ARBA" id="ARBA00023159"/>
    </source>
</evidence>
<evidence type="ECO:0000259" key="12">
    <source>
        <dbReference type="PROSITE" id="PS51755"/>
    </source>
</evidence>
<evidence type="ECO:0000256" key="9">
    <source>
        <dbReference type="PROSITE-ProRule" id="PRU00169"/>
    </source>
</evidence>
<dbReference type="InterPro" id="IPR039420">
    <property type="entry name" value="WalR-like"/>
</dbReference>